<dbReference type="OrthoDB" id="6513151at2759"/>
<dbReference type="EMBL" id="RQTK01000289">
    <property type="protein sequence ID" value="RUS82356.1"/>
    <property type="molecule type" value="Genomic_DNA"/>
</dbReference>
<reference evidence="7 8" key="1">
    <citation type="submission" date="2019-01" db="EMBL/GenBank/DDBJ databases">
        <title>A draft genome assembly of the solar-powered sea slug Elysia chlorotica.</title>
        <authorList>
            <person name="Cai H."/>
            <person name="Li Q."/>
            <person name="Fang X."/>
            <person name="Li J."/>
            <person name="Curtis N.E."/>
            <person name="Altenburger A."/>
            <person name="Shibata T."/>
            <person name="Feng M."/>
            <person name="Maeda T."/>
            <person name="Schwartz J.A."/>
            <person name="Shigenobu S."/>
            <person name="Lundholm N."/>
            <person name="Nishiyama T."/>
            <person name="Yang H."/>
            <person name="Hasebe M."/>
            <person name="Li S."/>
            <person name="Pierce S.K."/>
            <person name="Wang J."/>
        </authorList>
    </citation>
    <scope>NUCLEOTIDE SEQUENCE [LARGE SCALE GENOMIC DNA]</scope>
    <source>
        <strain evidence="7">EC2010</strain>
        <tissue evidence="7">Whole organism of an adult</tissue>
    </source>
</reference>
<evidence type="ECO:0000256" key="1">
    <source>
        <dbReference type="ARBA" id="ARBA00022527"/>
    </source>
</evidence>
<keyword evidence="4" id="KW-0418">Kinase</keyword>
<keyword evidence="2" id="KW-0808">Transferase</keyword>
<dbReference type="Gene3D" id="1.10.510.10">
    <property type="entry name" value="Transferase(Phosphotransferase) domain 1"/>
    <property type="match status" value="1"/>
</dbReference>
<feature type="non-terminal residue" evidence="7">
    <location>
        <position position="1"/>
    </location>
</feature>
<dbReference type="GO" id="GO:0004674">
    <property type="term" value="F:protein serine/threonine kinase activity"/>
    <property type="evidence" value="ECO:0007669"/>
    <property type="project" value="UniProtKB-KW"/>
</dbReference>
<dbReference type="PROSITE" id="PS50011">
    <property type="entry name" value="PROTEIN_KINASE_DOM"/>
    <property type="match status" value="1"/>
</dbReference>
<keyword evidence="5" id="KW-0067">ATP-binding</keyword>
<sequence>AQKEGRTVHRSRFNFFKTWGVNPDSYLSIHKTIFVTKYAAYYFGSEKTSGQPKLVKIFRPTLTWSGRRRAGMEKHILSLDSRPAAMPSLHFAFSYQVYLCLVMEPMFNEPLDVKVLYGRCLMPDVVHCFFLDMVCAVGFLHHNGILHRDLNLSSFWIQGNRHLKLTDYNHCIDRDSHERFYTLFGVKTTDYTAPELLNHDPYSRQSDIWALGIIFYRITRGRMLMKDPLQRLGHDRDTYEAFQNQDYFADVNWENAHRQTRRGPPITWRFCVSTEEEILDEKIDKIKFEDV</sequence>
<evidence type="ECO:0000313" key="7">
    <source>
        <dbReference type="EMBL" id="RUS82356.1"/>
    </source>
</evidence>
<dbReference type="STRING" id="188477.A0A433TLI9"/>
<dbReference type="InterPro" id="IPR011009">
    <property type="entry name" value="Kinase-like_dom_sf"/>
</dbReference>
<accession>A0A433TLI9</accession>
<keyword evidence="8" id="KW-1185">Reference proteome</keyword>
<keyword evidence="1" id="KW-0723">Serine/threonine-protein kinase</keyword>
<dbReference type="AlphaFoldDB" id="A0A433TLI9"/>
<dbReference type="GO" id="GO:0005524">
    <property type="term" value="F:ATP binding"/>
    <property type="evidence" value="ECO:0007669"/>
    <property type="project" value="UniProtKB-KW"/>
</dbReference>
<evidence type="ECO:0000256" key="3">
    <source>
        <dbReference type="ARBA" id="ARBA00022741"/>
    </source>
</evidence>
<gene>
    <name evidence="7" type="ORF">EGW08_009871</name>
</gene>
<comment type="caution">
    <text evidence="7">The sequence shown here is derived from an EMBL/GenBank/DDBJ whole genome shotgun (WGS) entry which is preliminary data.</text>
</comment>
<organism evidence="7 8">
    <name type="scientific">Elysia chlorotica</name>
    <name type="common">Eastern emerald elysia</name>
    <name type="synonym">Sea slug</name>
    <dbReference type="NCBI Taxonomy" id="188477"/>
    <lineage>
        <taxon>Eukaryota</taxon>
        <taxon>Metazoa</taxon>
        <taxon>Spiralia</taxon>
        <taxon>Lophotrochozoa</taxon>
        <taxon>Mollusca</taxon>
        <taxon>Gastropoda</taxon>
        <taxon>Heterobranchia</taxon>
        <taxon>Euthyneura</taxon>
        <taxon>Panpulmonata</taxon>
        <taxon>Sacoglossa</taxon>
        <taxon>Placobranchoidea</taxon>
        <taxon>Plakobranchidae</taxon>
        <taxon>Elysia</taxon>
    </lineage>
</organism>
<feature type="non-terminal residue" evidence="7">
    <location>
        <position position="291"/>
    </location>
</feature>
<proteinExistence type="predicted"/>
<dbReference type="SMART" id="SM00220">
    <property type="entry name" value="S_TKc"/>
    <property type="match status" value="1"/>
</dbReference>
<dbReference type="PANTHER" id="PTHR24351">
    <property type="entry name" value="RIBOSOMAL PROTEIN S6 KINASE"/>
    <property type="match status" value="1"/>
</dbReference>
<keyword evidence="3" id="KW-0547">Nucleotide-binding</keyword>
<name>A0A433TLI9_ELYCH</name>
<dbReference type="Pfam" id="PF00069">
    <property type="entry name" value="Pkinase"/>
    <property type="match status" value="1"/>
</dbReference>
<dbReference type="CDD" id="cd00180">
    <property type="entry name" value="PKc"/>
    <property type="match status" value="1"/>
</dbReference>
<feature type="domain" description="Protein kinase" evidence="6">
    <location>
        <begin position="27"/>
        <end position="291"/>
    </location>
</feature>
<dbReference type="InterPro" id="IPR000719">
    <property type="entry name" value="Prot_kinase_dom"/>
</dbReference>
<dbReference type="SUPFAM" id="SSF56112">
    <property type="entry name" value="Protein kinase-like (PK-like)"/>
    <property type="match status" value="1"/>
</dbReference>
<dbReference type="Proteomes" id="UP000271974">
    <property type="component" value="Unassembled WGS sequence"/>
</dbReference>
<evidence type="ECO:0000256" key="2">
    <source>
        <dbReference type="ARBA" id="ARBA00022679"/>
    </source>
</evidence>
<evidence type="ECO:0000313" key="8">
    <source>
        <dbReference type="Proteomes" id="UP000271974"/>
    </source>
</evidence>
<protein>
    <recommendedName>
        <fullName evidence="6">Protein kinase domain-containing protein</fullName>
    </recommendedName>
</protein>
<evidence type="ECO:0000259" key="6">
    <source>
        <dbReference type="PROSITE" id="PS50011"/>
    </source>
</evidence>
<evidence type="ECO:0000256" key="4">
    <source>
        <dbReference type="ARBA" id="ARBA00022777"/>
    </source>
</evidence>
<evidence type="ECO:0000256" key="5">
    <source>
        <dbReference type="ARBA" id="ARBA00022840"/>
    </source>
</evidence>